<evidence type="ECO:0000313" key="2">
    <source>
        <dbReference type="EMBL" id="MDX4953208.1"/>
    </source>
</evidence>
<reference evidence="2" key="1">
    <citation type="submission" date="2023-11" db="EMBL/GenBank/DDBJ databases">
        <title>Identification and selenium tolerance of Delftia acidovorans R3-25.</title>
        <authorList>
            <person name="Zhang S."/>
            <person name="Liu Y."/>
            <person name="Guo Y."/>
        </authorList>
    </citation>
    <scope>NUCLEOTIDE SEQUENCE</scope>
    <source>
        <strain evidence="2">R3-25</strain>
    </source>
</reference>
<organism evidence="2 3">
    <name type="scientific">Delftia acidovorans</name>
    <name type="common">Pseudomonas acidovorans</name>
    <name type="synonym">Comamonas acidovorans</name>
    <dbReference type="NCBI Taxonomy" id="80866"/>
    <lineage>
        <taxon>Bacteria</taxon>
        <taxon>Pseudomonadati</taxon>
        <taxon>Pseudomonadota</taxon>
        <taxon>Betaproteobacteria</taxon>
        <taxon>Burkholderiales</taxon>
        <taxon>Comamonadaceae</taxon>
        <taxon>Delftia</taxon>
    </lineage>
</organism>
<evidence type="ECO:0000313" key="3">
    <source>
        <dbReference type="Proteomes" id="UP001287445"/>
    </source>
</evidence>
<feature type="transmembrane region" description="Helical" evidence="1">
    <location>
        <begin position="44"/>
        <end position="65"/>
    </location>
</feature>
<dbReference type="InterPro" id="IPR011990">
    <property type="entry name" value="TPR-like_helical_dom_sf"/>
</dbReference>
<feature type="transmembrane region" description="Helical" evidence="1">
    <location>
        <begin position="167"/>
        <end position="189"/>
    </location>
</feature>
<evidence type="ECO:0000256" key="1">
    <source>
        <dbReference type="SAM" id="Phobius"/>
    </source>
</evidence>
<feature type="transmembrane region" description="Helical" evidence="1">
    <location>
        <begin position="101"/>
        <end position="120"/>
    </location>
</feature>
<dbReference type="EMBL" id="JAWWMZ010000002">
    <property type="protein sequence ID" value="MDX4953208.1"/>
    <property type="molecule type" value="Genomic_DNA"/>
</dbReference>
<dbReference type="AlphaFoldDB" id="A0AAJ2R0S3"/>
<dbReference type="Gene3D" id="1.25.40.10">
    <property type="entry name" value="Tetratricopeptide repeat domain"/>
    <property type="match status" value="1"/>
</dbReference>
<keyword evidence="1" id="KW-0812">Transmembrane</keyword>
<dbReference type="Proteomes" id="UP001287445">
    <property type="component" value="Unassembled WGS sequence"/>
</dbReference>
<proteinExistence type="predicted"/>
<evidence type="ECO:0008006" key="4">
    <source>
        <dbReference type="Google" id="ProtNLM"/>
    </source>
</evidence>
<keyword evidence="1" id="KW-1133">Transmembrane helix</keyword>
<feature type="transmembrane region" description="Helical" evidence="1">
    <location>
        <begin position="126"/>
        <end position="155"/>
    </location>
</feature>
<protein>
    <recommendedName>
        <fullName evidence="4">DUF4013 domain-containing protein</fullName>
    </recommendedName>
</protein>
<gene>
    <name evidence="2" type="ORF">SGN30_07195</name>
</gene>
<name>A0AAJ2R0S3_DELAC</name>
<accession>A0AAJ2R0S3</accession>
<dbReference type="RefSeq" id="WP_319072597.1">
    <property type="nucleotide sequence ID" value="NZ_JAWWMZ010000002.1"/>
</dbReference>
<comment type="caution">
    <text evidence="2">The sequence shown here is derived from an EMBL/GenBank/DDBJ whole genome shotgun (WGS) entry which is preliminary data.</text>
</comment>
<feature type="transmembrane region" description="Helical" evidence="1">
    <location>
        <begin position="195"/>
        <end position="219"/>
    </location>
</feature>
<keyword evidence="1" id="KW-0472">Membrane</keyword>
<sequence length="443" mass="48727">MKPNHVAVPQPFWHRINQFFAFPFQSQPLGYALLLSLGSLLFKALFFLPAPLAIGLVQIGILLAASRYGFKVAALGSQGISRAADYPRHLDPDWTHLPWKLFAILVVHGIIVGWCARVSLGMAQLALLLLSFLLPASIIVLVQTTGFFSALNPLMILDTVRIIGKPYALLCFFLFLLSSGAQIAMSLLLPLFSGLILLPLFNFAMIYFGWVMASLLGYVMYQHHEALGIDAVPQADSGPDGAPARTPEQIARQQLDEDVAEHVAAGDLAAALGLAYEDQRTHPDDTHAQRRYHRLLLLSDKTATLLDHGRRFIALLLRQGQTAEALKVFQACRAKEASFALDDADQTLALARSTWRAGDAQATLTLISGFDKRFKGHAAVPHAYELAARLMLQGFGRRDMAQGILATLQARHPDSEATQEVRWLLRDPEPEPEQGADPRPAPH</sequence>